<organism evidence="2 3">
    <name type="scientific">Phormidesmis priestleyi ULC007</name>
    <dbReference type="NCBI Taxonomy" id="1920490"/>
    <lineage>
        <taxon>Bacteria</taxon>
        <taxon>Bacillati</taxon>
        <taxon>Cyanobacteriota</taxon>
        <taxon>Cyanophyceae</taxon>
        <taxon>Leptolyngbyales</taxon>
        <taxon>Leptolyngbyaceae</taxon>
        <taxon>Phormidesmis</taxon>
    </lineage>
</organism>
<comment type="caution">
    <text evidence="2">The sequence shown here is derived from an EMBL/GenBank/DDBJ whole genome shotgun (WGS) entry which is preliminary data.</text>
</comment>
<gene>
    <name evidence="2" type="ORF">C7B65_21560</name>
</gene>
<feature type="coiled-coil region" evidence="1">
    <location>
        <begin position="10"/>
        <end position="67"/>
    </location>
</feature>
<sequence length="230" mass="26392">MIPSLLNLRLQHLEENIAKVLQLLNEYETELIDEDDSGKKSKYRRRVESLKQQKVAYEEEFVELQVQLTNKHPLQTQTLSDQLQEIDNKIELLLDSQVALSQALLLHFNPGEQALLFPFTQQLDEPELIKMQAFLEAIDTDQASEEEIQLMLTETRQLLKALKERDLTLPAGNEAVVEIINAPTLDAKHALKISIPIIPFILAYEGELGLGTGINLKETWQHWKSKFIKD</sequence>
<dbReference type="Proteomes" id="UP000238634">
    <property type="component" value="Unassembled WGS sequence"/>
</dbReference>
<name>A0A2T1D7T1_9CYAN</name>
<proteinExistence type="predicted"/>
<dbReference type="AlphaFoldDB" id="A0A2T1D7T1"/>
<reference evidence="2 3" key="1">
    <citation type="submission" date="2018-02" db="EMBL/GenBank/DDBJ databases">
        <authorList>
            <person name="Cohen D.B."/>
            <person name="Kent A.D."/>
        </authorList>
    </citation>
    <scope>NUCLEOTIDE SEQUENCE [LARGE SCALE GENOMIC DNA]</scope>
    <source>
        <strain evidence="2 3">ULC007</strain>
    </source>
</reference>
<reference evidence="2 3" key="2">
    <citation type="submission" date="2018-03" db="EMBL/GenBank/DDBJ databases">
        <title>The ancient ancestry and fast evolution of plastids.</title>
        <authorList>
            <person name="Moore K.R."/>
            <person name="Magnabosco C."/>
            <person name="Momper L."/>
            <person name="Gold D.A."/>
            <person name="Bosak T."/>
            <person name="Fournier G.P."/>
        </authorList>
    </citation>
    <scope>NUCLEOTIDE SEQUENCE [LARGE SCALE GENOMIC DNA]</scope>
    <source>
        <strain evidence="2 3">ULC007</strain>
    </source>
</reference>
<protein>
    <submittedName>
        <fullName evidence="2">Uncharacterized protein</fullName>
    </submittedName>
</protein>
<dbReference type="RefSeq" id="WP_073073893.1">
    <property type="nucleotide sequence ID" value="NZ_MPPI01000027.1"/>
</dbReference>
<dbReference type="STRING" id="1920490.GCA_001895925_01281"/>
<evidence type="ECO:0000313" key="2">
    <source>
        <dbReference type="EMBL" id="PSB16506.1"/>
    </source>
</evidence>
<keyword evidence="1" id="KW-0175">Coiled coil</keyword>
<accession>A0A2T1D7T1</accession>
<dbReference type="EMBL" id="PVWG01000041">
    <property type="protein sequence ID" value="PSB16506.1"/>
    <property type="molecule type" value="Genomic_DNA"/>
</dbReference>
<keyword evidence="3" id="KW-1185">Reference proteome</keyword>
<evidence type="ECO:0000256" key="1">
    <source>
        <dbReference type="SAM" id="Coils"/>
    </source>
</evidence>
<evidence type="ECO:0000313" key="3">
    <source>
        <dbReference type="Proteomes" id="UP000238634"/>
    </source>
</evidence>